<evidence type="ECO:0000313" key="3">
    <source>
        <dbReference type="Proteomes" id="UP000019063"/>
    </source>
</evidence>
<dbReference type="RefSeq" id="WP_051487672.1">
    <property type="nucleotide sequence ID" value="NZ_AQQW01000005.1"/>
</dbReference>
<comment type="caution">
    <text evidence="2">The sequence shown here is derived from an EMBL/GenBank/DDBJ whole genome shotgun (WGS) entry which is preliminary data.</text>
</comment>
<reference evidence="2 3" key="1">
    <citation type="journal article" date="2014" name="Antonie Van Leeuwenhoek">
        <title>Roseivivax atlanticus sp. nov., isolated from surface seawater of the Atlantic Ocean.</title>
        <authorList>
            <person name="Li G."/>
            <person name="Lai Q."/>
            <person name="Liu X."/>
            <person name="Sun F."/>
            <person name="Shao Z."/>
        </authorList>
    </citation>
    <scope>NUCLEOTIDE SEQUENCE [LARGE SCALE GENOMIC DNA]</scope>
    <source>
        <strain evidence="2 3">22II-s10s</strain>
    </source>
</reference>
<gene>
    <name evidence="2" type="ORF">ATO8_09668</name>
</gene>
<evidence type="ECO:0000313" key="2">
    <source>
        <dbReference type="EMBL" id="ETW12801.1"/>
    </source>
</evidence>
<evidence type="ECO:0008006" key="4">
    <source>
        <dbReference type="Google" id="ProtNLM"/>
    </source>
</evidence>
<keyword evidence="3" id="KW-1185">Reference proteome</keyword>
<name>W4HKY7_9RHOB</name>
<dbReference type="Pfam" id="PF12616">
    <property type="entry name" value="DUF3775"/>
    <property type="match status" value="1"/>
</dbReference>
<protein>
    <recommendedName>
        <fullName evidence="4">DUF3775 domain-containing protein</fullName>
    </recommendedName>
</protein>
<dbReference type="EMBL" id="AQQW01000005">
    <property type="protein sequence ID" value="ETW12801.1"/>
    <property type="molecule type" value="Genomic_DNA"/>
</dbReference>
<accession>W4HKY7</accession>
<organism evidence="2 3">
    <name type="scientific">Roseivivax marinus</name>
    <dbReference type="NCBI Taxonomy" id="1379903"/>
    <lineage>
        <taxon>Bacteria</taxon>
        <taxon>Pseudomonadati</taxon>
        <taxon>Pseudomonadota</taxon>
        <taxon>Alphaproteobacteria</taxon>
        <taxon>Rhodobacterales</taxon>
        <taxon>Roseobacteraceae</taxon>
        <taxon>Roseivivax</taxon>
    </lineage>
</organism>
<proteinExistence type="predicted"/>
<evidence type="ECO:0000256" key="1">
    <source>
        <dbReference type="SAM" id="MobiDB-lite"/>
    </source>
</evidence>
<dbReference type="AlphaFoldDB" id="W4HKY7"/>
<sequence length="156" mass="16791">MTSNSPRHPALANPEDPLAKIDAPEATDVSEIELSIPLDTVCAIIDLAHDLMGKTASSGDDDEPDEEDVRLSVLEDRGDDSADLELRSVIHDLGIEARVDLVALMWLGRDGGDWAELRQIAEEERNGRTADYLCGTPHLADHLASGLDLLGRGCPA</sequence>
<dbReference type="STRING" id="1379903.ATO8_09668"/>
<dbReference type="Proteomes" id="UP000019063">
    <property type="component" value="Unassembled WGS sequence"/>
</dbReference>
<feature type="region of interest" description="Disordered" evidence="1">
    <location>
        <begin position="1"/>
        <end position="24"/>
    </location>
</feature>
<dbReference type="InterPro" id="IPR022254">
    <property type="entry name" value="DUF3775"/>
</dbReference>